<evidence type="ECO:0000313" key="10">
    <source>
        <dbReference type="Proteomes" id="UP000244905"/>
    </source>
</evidence>
<evidence type="ECO:0000256" key="2">
    <source>
        <dbReference type="ARBA" id="ARBA00006275"/>
    </source>
</evidence>
<dbReference type="GO" id="GO:0009279">
    <property type="term" value="C:cell outer membrane"/>
    <property type="evidence" value="ECO:0007669"/>
    <property type="project" value="UniProtKB-SubCell"/>
</dbReference>
<dbReference type="Proteomes" id="UP000244905">
    <property type="component" value="Unassembled WGS sequence"/>
</dbReference>
<dbReference type="PROSITE" id="PS51257">
    <property type="entry name" value="PROKAR_LIPOPROTEIN"/>
    <property type="match status" value="1"/>
</dbReference>
<evidence type="ECO:0000256" key="1">
    <source>
        <dbReference type="ARBA" id="ARBA00004442"/>
    </source>
</evidence>
<dbReference type="AlphaFoldDB" id="A0A2V1IRV1"/>
<evidence type="ECO:0000256" key="5">
    <source>
        <dbReference type="ARBA" id="ARBA00023237"/>
    </source>
</evidence>
<keyword evidence="4" id="KW-0472">Membrane</keyword>
<keyword evidence="3 6" id="KW-0732">Signal</keyword>
<dbReference type="InterPro" id="IPR011990">
    <property type="entry name" value="TPR-like_helical_dom_sf"/>
</dbReference>
<dbReference type="SUPFAM" id="SSF48452">
    <property type="entry name" value="TPR-like"/>
    <property type="match status" value="1"/>
</dbReference>
<evidence type="ECO:0000259" key="7">
    <source>
        <dbReference type="Pfam" id="PF07980"/>
    </source>
</evidence>
<proteinExistence type="inferred from homology"/>
<evidence type="ECO:0000256" key="6">
    <source>
        <dbReference type="SAM" id="SignalP"/>
    </source>
</evidence>
<dbReference type="Gene3D" id="1.25.40.390">
    <property type="match status" value="1"/>
</dbReference>
<comment type="similarity">
    <text evidence="2">Belongs to the SusD family.</text>
</comment>
<keyword evidence="10" id="KW-1185">Reference proteome</keyword>
<feature type="domain" description="RagB/SusD" evidence="7">
    <location>
        <begin position="362"/>
        <end position="567"/>
    </location>
</feature>
<comment type="caution">
    <text evidence="9">The sequence shown here is derived from an EMBL/GenBank/DDBJ whole genome shotgun (WGS) entry which is preliminary data.</text>
</comment>
<evidence type="ECO:0000259" key="8">
    <source>
        <dbReference type="Pfam" id="PF14322"/>
    </source>
</evidence>
<keyword evidence="5" id="KW-0998">Cell outer membrane</keyword>
<feature type="domain" description="SusD-like N-terminal" evidence="8">
    <location>
        <begin position="86"/>
        <end position="230"/>
    </location>
</feature>
<dbReference type="GeneID" id="82525485"/>
<accession>A0A2V1IRV1</accession>
<name>A0A2V1IRV1_9BACT</name>
<dbReference type="Pfam" id="PF07980">
    <property type="entry name" value="SusD_RagB"/>
    <property type="match status" value="1"/>
</dbReference>
<dbReference type="InterPro" id="IPR033985">
    <property type="entry name" value="SusD-like_N"/>
</dbReference>
<sequence length="569" mass="62630">MNKFKVNILALGVVGLLGMSSCSESFLDVNSMTNSNTNNFYKTEADAWRALIGCYNGWRQTSTAPGIGFYVASTVMGDECYGGTGNSDARNYQVIDRFDQSESPADLQMYAQDWKMYYQGVYRCNELITREDQIKWKDKDSNRGLYMGECHALRALLYFDMVRLWGNIPLFLEPVNENRSQADPAEVYAAIFEDLKYAIANIPGDANLEKSQFGRITKYAAEAILARAYLYYTGYYGQEPGFTNESGETTGVVTKAEALAAVEDVIASGNYELLDSYKDFWPASSLVANTTSAGWNEAASTYAGDANSEVVLSMNFTPMASYATEGSADGNRWQVMMGMRSPLSVVPYYCGWGACTVIPSFINSIYDAADPRRTAGVIDIAGEGIGSDANFKPSYNDWREYTGYTVKKYSPIAFYQLENGALVIKNANMSTGAGDMQINNCQPYNIIRYADVLLMAAELGSPQAATYMHRIRSRAGLSDIPVNKENIMAERARELAFEGIRYWDLLRQGVEVMADAVVASAGSVQNGGSPAQVSYSRNKIIATKGLSQIPNDQIILSNGVLKQNPGWAD</sequence>
<organism evidence="9 10">
    <name type="scientific">Duncaniella muris</name>
    <dbReference type="NCBI Taxonomy" id="2094150"/>
    <lineage>
        <taxon>Bacteria</taxon>
        <taxon>Pseudomonadati</taxon>
        <taxon>Bacteroidota</taxon>
        <taxon>Bacteroidia</taxon>
        <taxon>Bacteroidales</taxon>
        <taxon>Muribaculaceae</taxon>
        <taxon>Duncaniella</taxon>
    </lineage>
</organism>
<protein>
    <submittedName>
        <fullName evidence="9">RagB/SusD family nutrient uptake outer membrane protein</fullName>
    </submittedName>
</protein>
<gene>
    <name evidence="9" type="ORF">C5O23_03850</name>
</gene>
<reference evidence="10" key="1">
    <citation type="submission" date="2018-02" db="EMBL/GenBank/DDBJ databases">
        <authorList>
            <person name="Clavel T."/>
            <person name="Strowig T."/>
        </authorList>
    </citation>
    <scope>NUCLEOTIDE SEQUENCE [LARGE SCALE GENOMIC DNA]</scope>
    <source>
        <strain evidence="10">DSM 103720</strain>
    </source>
</reference>
<dbReference type="InterPro" id="IPR012944">
    <property type="entry name" value="SusD_RagB_dom"/>
</dbReference>
<dbReference type="EMBL" id="PUEC01000006">
    <property type="protein sequence ID" value="PWB03289.1"/>
    <property type="molecule type" value="Genomic_DNA"/>
</dbReference>
<comment type="subcellular location">
    <subcellularLocation>
        <location evidence="1">Cell outer membrane</location>
    </subcellularLocation>
</comment>
<evidence type="ECO:0000256" key="3">
    <source>
        <dbReference type="ARBA" id="ARBA00022729"/>
    </source>
</evidence>
<feature type="signal peptide" evidence="6">
    <location>
        <begin position="1"/>
        <end position="25"/>
    </location>
</feature>
<dbReference type="RefSeq" id="WP_107031648.1">
    <property type="nucleotide sequence ID" value="NZ_PUEC01000006.1"/>
</dbReference>
<dbReference type="Pfam" id="PF14322">
    <property type="entry name" value="SusD-like_3"/>
    <property type="match status" value="1"/>
</dbReference>
<evidence type="ECO:0000256" key="4">
    <source>
        <dbReference type="ARBA" id="ARBA00023136"/>
    </source>
</evidence>
<feature type="chain" id="PRO_5015968223" evidence="6">
    <location>
        <begin position="26"/>
        <end position="569"/>
    </location>
</feature>
<evidence type="ECO:0000313" key="9">
    <source>
        <dbReference type="EMBL" id="PWB03289.1"/>
    </source>
</evidence>